<keyword evidence="3" id="KW-1185">Reference proteome</keyword>
<dbReference type="STRING" id="576137.A0A1L7WSW6"/>
<evidence type="ECO:0000256" key="1">
    <source>
        <dbReference type="SAM" id="MobiDB-lite"/>
    </source>
</evidence>
<evidence type="ECO:0000313" key="3">
    <source>
        <dbReference type="Proteomes" id="UP000184330"/>
    </source>
</evidence>
<dbReference type="Proteomes" id="UP000184330">
    <property type="component" value="Unassembled WGS sequence"/>
</dbReference>
<dbReference type="EMBL" id="FJOG01000007">
    <property type="protein sequence ID" value="CZR55864.1"/>
    <property type="molecule type" value="Genomic_DNA"/>
</dbReference>
<dbReference type="OrthoDB" id="526941at2759"/>
<reference evidence="2 3" key="1">
    <citation type="submission" date="2016-03" db="EMBL/GenBank/DDBJ databases">
        <authorList>
            <person name="Ploux O."/>
        </authorList>
    </citation>
    <scope>NUCLEOTIDE SEQUENCE [LARGE SCALE GENOMIC DNA]</scope>
    <source>
        <strain evidence="2 3">UAMH 11012</strain>
    </source>
</reference>
<sequence>MVPLGAPPKDQIPEKNNTPDKDKDKNSQKDAASEKEKTPEKDTTSDKDQTSEKDNPPLKSETPDKLKEAIEDQTKPAPTPKEGKDLILYAYSESPAGRANLEYFIKKGLHGSADFLFVLNGNTTVEKLIPDLPNIKIVHRENKCYDLGTMGAVLGKDRLWMGYKRFITMNASIRGPFLPSYSSGSCWSDVFFDRLNGKVKLVGTTVNCEPRPHIQSMLLATDSIGMSILLSPSLSTTIHRPDFFGTADQPTGFTPCYDTMHHAIHGELDLTELIESQGYEVDALLAAYQSHPTPANYCFENGSPKDILYDGKYYGSNVHPYELVFIKANRNIAPALLNKMTQWHLKQNGSAWDTC</sequence>
<feature type="compositionally biased region" description="Basic and acidic residues" evidence="1">
    <location>
        <begin position="11"/>
        <end position="74"/>
    </location>
</feature>
<evidence type="ECO:0000313" key="2">
    <source>
        <dbReference type="EMBL" id="CZR55864.1"/>
    </source>
</evidence>
<proteinExistence type="predicted"/>
<feature type="region of interest" description="Disordered" evidence="1">
    <location>
        <begin position="1"/>
        <end position="82"/>
    </location>
</feature>
<gene>
    <name evidence="2" type="ORF">PAC_05752</name>
</gene>
<accession>A0A1L7WSW6</accession>
<name>A0A1L7WSW6_9HELO</name>
<protein>
    <submittedName>
        <fullName evidence="2">Uncharacterized protein</fullName>
    </submittedName>
</protein>
<dbReference type="AlphaFoldDB" id="A0A1L7WSW6"/>
<organism evidence="2 3">
    <name type="scientific">Phialocephala subalpina</name>
    <dbReference type="NCBI Taxonomy" id="576137"/>
    <lineage>
        <taxon>Eukaryota</taxon>
        <taxon>Fungi</taxon>
        <taxon>Dikarya</taxon>
        <taxon>Ascomycota</taxon>
        <taxon>Pezizomycotina</taxon>
        <taxon>Leotiomycetes</taxon>
        <taxon>Helotiales</taxon>
        <taxon>Mollisiaceae</taxon>
        <taxon>Phialocephala</taxon>
        <taxon>Phialocephala fortinii species complex</taxon>
    </lineage>
</organism>